<sequence>MGDAMATIILLIGLALLLAGFVYGLTFNAFDKNKRSKTSVAVCAAMLFAALGLSVVAALMMYLPSFLG</sequence>
<proteinExistence type="predicted"/>
<keyword evidence="1" id="KW-1133">Transmembrane helix</keyword>
<dbReference type="AlphaFoldDB" id="A0A841EAC5"/>
<keyword evidence="1" id="KW-0472">Membrane</keyword>
<reference evidence="2 3" key="1">
    <citation type="submission" date="2020-08" db="EMBL/GenBank/DDBJ databases">
        <title>Sequencing the genomes of 1000 actinobacteria strains.</title>
        <authorList>
            <person name="Klenk H.-P."/>
        </authorList>
    </citation>
    <scope>NUCLEOTIDE SEQUENCE [LARGE SCALE GENOMIC DNA]</scope>
    <source>
        <strain evidence="2 3">DSM 44593</strain>
    </source>
</reference>
<keyword evidence="1" id="KW-0812">Transmembrane</keyword>
<feature type="transmembrane region" description="Helical" evidence="1">
    <location>
        <begin position="39"/>
        <end position="63"/>
    </location>
</feature>
<dbReference type="RefSeq" id="WP_184639745.1">
    <property type="nucleotide sequence ID" value="NZ_BAABKT010000011.1"/>
</dbReference>
<organism evidence="2 3">
    <name type="scientific">Streptomonospora salina</name>
    <dbReference type="NCBI Taxonomy" id="104205"/>
    <lineage>
        <taxon>Bacteria</taxon>
        <taxon>Bacillati</taxon>
        <taxon>Actinomycetota</taxon>
        <taxon>Actinomycetes</taxon>
        <taxon>Streptosporangiales</taxon>
        <taxon>Nocardiopsidaceae</taxon>
        <taxon>Streptomonospora</taxon>
    </lineage>
</organism>
<protein>
    <submittedName>
        <fullName evidence="2">Uncharacterized membrane protein YidH (DUF202 family)</fullName>
    </submittedName>
</protein>
<gene>
    <name evidence="2" type="ORF">HNR25_003707</name>
</gene>
<dbReference type="Proteomes" id="UP000578077">
    <property type="component" value="Unassembled WGS sequence"/>
</dbReference>
<name>A0A841EAC5_9ACTN</name>
<comment type="caution">
    <text evidence="2">The sequence shown here is derived from an EMBL/GenBank/DDBJ whole genome shotgun (WGS) entry which is preliminary data.</text>
</comment>
<evidence type="ECO:0000313" key="3">
    <source>
        <dbReference type="Proteomes" id="UP000578077"/>
    </source>
</evidence>
<keyword evidence="3" id="KW-1185">Reference proteome</keyword>
<accession>A0A841EAC5</accession>
<dbReference type="EMBL" id="JACHLY010000001">
    <property type="protein sequence ID" value="MBB5999956.1"/>
    <property type="molecule type" value="Genomic_DNA"/>
</dbReference>
<evidence type="ECO:0000256" key="1">
    <source>
        <dbReference type="SAM" id="Phobius"/>
    </source>
</evidence>
<evidence type="ECO:0000313" key="2">
    <source>
        <dbReference type="EMBL" id="MBB5999956.1"/>
    </source>
</evidence>
<feature type="transmembrane region" description="Helical" evidence="1">
    <location>
        <begin position="6"/>
        <end position="27"/>
    </location>
</feature>